<accession>A0A3E3I0L0</accession>
<sequence>MTTEKFTLIFFGIDSKYYTNEFVAHLWEESADKEYKRCGIYVTARKASCFIRSEQEASLSLHPLLCQYTVPFKIIYGQAAL</sequence>
<dbReference type="AlphaFoldDB" id="A0A3E3I0L0"/>
<gene>
    <name evidence="1" type="ORF">DXC51_18895</name>
</gene>
<keyword evidence="2" id="KW-1185">Reference proteome</keyword>
<protein>
    <submittedName>
        <fullName evidence="1">Uncharacterized protein</fullName>
    </submittedName>
</protein>
<proteinExistence type="predicted"/>
<evidence type="ECO:0000313" key="2">
    <source>
        <dbReference type="Proteomes" id="UP000260812"/>
    </source>
</evidence>
<evidence type="ECO:0000313" key="1">
    <source>
        <dbReference type="EMBL" id="RGE57758.1"/>
    </source>
</evidence>
<organism evidence="1 2">
    <name type="scientific">Eisenbergiella massiliensis</name>
    <dbReference type="NCBI Taxonomy" id="1720294"/>
    <lineage>
        <taxon>Bacteria</taxon>
        <taxon>Bacillati</taxon>
        <taxon>Bacillota</taxon>
        <taxon>Clostridia</taxon>
        <taxon>Lachnospirales</taxon>
        <taxon>Lachnospiraceae</taxon>
        <taxon>Eisenbergiella</taxon>
    </lineage>
</organism>
<name>A0A3E3I0L0_9FIRM</name>
<dbReference type="Proteomes" id="UP000260812">
    <property type="component" value="Unassembled WGS sequence"/>
</dbReference>
<comment type="caution">
    <text evidence="1">The sequence shown here is derived from an EMBL/GenBank/DDBJ whole genome shotgun (WGS) entry which is preliminary data.</text>
</comment>
<reference evidence="1" key="1">
    <citation type="submission" date="2018-08" db="EMBL/GenBank/DDBJ databases">
        <title>A genome reference for cultivated species of the human gut microbiota.</title>
        <authorList>
            <person name="Zou Y."/>
            <person name="Xue W."/>
            <person name="Luo G."/>
        </authorList>
    </citation>
    <scope>NUCLEOTIDE SEQUENCE [LARGE SCALE GENOMIC DNA]</scope>
    <source>
        <strain evidence="1">TF05-5AC</strain>
    </source>
</reference>
<dbReference type="EMBL" id="QVLV01000014">
    <property type="protein sequence ID" value="RGE57758.1"/>
    <property type="molecule type" value="Genomic_DNA"/>
</dbReference>